<name>A0A844FRS3_9FIRM</name>
<dbReference type="Proteomes" id="UP000442619">
    <property type="component" value="Unassembled WGS sequence"/>
</dbReference>
<evidence type="ECO:0000256" key="1">
    <source>
        <dbReference type="SAM" id="Coils"/>
    </source>
</evidence>
<feature type="coiled-coil region" evidence="1">
    <location>
        <begin position="29"/>
        <end position="56"/>
    </location>
</feature>
<organism evidence="3 4">
    <name type="scientific">Sharpea porci</name>
    <dbReference type="NCBI Taxonomy" id="2652286"/>
    <lineage>
        <taxon>Bacteria</taxon>
        <taxon>Bacillati</taxon>
        <taxon>Bacillota</taxon>
        <taxon>Erysipelotrichia</taxon>
        <taxon>Erysipelotrichales</taxon>
        <taxon>Coprobacillaceae</taxon>
        <taxon>Sharpea</taxon>
    </lineage>
</organism>
<evidence type="ECO:0000313" key="4">
    <source>
        <dbReference type="Proteomes" id="UP000442619"/>
    </source>
</evidence>
<keyword evidence="4" id="KW-1185">Reference proteome</keyword>
<proteinExistence type="predicted"/>
<protein>
    <submittedName>
        <fullName evidence="3">Uncharacterized protein</fullName>
    </submittedName>
</protein>
<dbReference type="EMBL" id="VUNM01000001">
    <property type="protein sequence ID" value="MST88172.1"/>
    <property type="molecule type" value="Genomic_DNA"/>
</dbReference>
<gene>
    <name evidence="3" type="ORF">FYJ79_00925</name>
</gene>
<sequence>MIASEKDFNQNTETLRLLETDLLTKESELSTANETLNNASTRLLEAQNNATLANEKMVLQKQTVDEKQALFTKATQDEALAQDQLNKAQEDFKVDTTAQEDAKQAYDLANKTYQEKNHLVVETKKALDEAVKQANLYKDDTALVQNVTTANTNYQLALSDQTKAKEEADKRKAVLDEKTQAVILAQGAVEQAQKDVLAKETEKKNLEQELASLTQTVDFTQAQEELENAQKALQQAQDDYNQANASLKTAQNNHNELNNEIAEQEKNVATLKTAYENSTTAEANSFKGFLNYVKAQNASNSTLVKAIDYTLQMFSDKTYSDPYGMWNEFVEITQFTHMGEKDDASSLENIKNSIEMLKMTNALRASKNDPDIKPLKVSYEEMASAIINANANGRYKYGHTGALWGGENIAYVASAGKGHLFEAYRYYKYNKDKVWINDPESVSQADYNNPDFLKYMLSDTMTHNGLIKDDVDKGIDENGIKLYQKVGFTNYTEPYLYWYNLEQAVKTKYPTQADYDNRKDKKNSDQDYHSATGHLENLLDQYETTGVAYINVPKEGTNANGKSFTYIYTYYAQRFNNYPKYGYAMSVDEFEQQLNDYQTYLNNTKTNYDNANTQLTSLTNKKSTLEKEIQTRQETVQQKDNAVKQAQVAQESGQKRVDEIKQNGSPTDAKEAIEKKLESVENELRDAKNTLATLQQNLAILTSKKDEAVSNYNQQLDIVKEKDHAVDSYKTAYDEATKTLNQFHNDQKLAQKNLISKQNAYKKALEEQDKAQADLTFKQTEFKSATTSQTEAQDKVTQAIKQYEEARKQTKAKKEELDEATRILTELVNAHDNLKEALEKKELASEEVKVLEQEKSGLEEKIAEVKKTNEALKEAYYQNNNTYQRYLTSYNAIHDHNLLNNDSSLFNEYQQAMQLYQQAVLVEANARIAYEKALQQAETINQQLIEAKQDLEVKTKAYNDKLKELFAILNVDSEIQHHYDIKDHDLDVQIMTLQNAKSGLDQDDIANRLYNKENIEVKVIYDKDANSDDVYQLSEYAHMNAINPLDYFTLSIMLKTADGISSITSLSQPITFSIDISSYLKPGRTFYLLRLHNGLIECIDLKQEGNTLIFTNDKYSSFLLGYKDIPTTTIQPKATTSAPTKEQTKVVATGDNTSLESWMLTLIASAGMAFVLRKKRRDSIS</sequence>
<keyword evidence="1" id="KW-0175">Coiled coil</keyword>
<evidence type="ECO:0000313" key="3">
    <source>
        <dbReference type="EMBL" id="MST88172.1"/>
    </source>
</evidence>
<dbReference type="SUPFAM" id="SSF57997">
    <property type="entry name" value="Tropomyosin"/>
    <property type="match status" value="1"/>
</dbReference>
<feature type="coiled-coil region" evidence="1">
    <location>
        <begin position="789"/>
        <end position="875"/>
    </location>
</feature>
<dbReference type="RefSeq" id="WP_154514113.1">
    <property type="nucleotide sequence ID" value="NZ_VUNM01000001.1"/>
</dbReference>
<feature type="coiled-coil region" evidence="1">
    <location>
        <begin position="930"/>
        <end position="961"/>
    </location>
</feature>
<dbReference type="AlphaFoldDB" id="A0A844FRS3"/>
<evidence type="ECO:0000256" key="2">
    <source>
        <dbReference type="SAM" id="MobiDB-lite"/>
    </source>
</evidence>
<feature type="coiled-coil region" evidence="1">
    <location>
        <begin position="587"/>
        <end position="635"/>
    </location>
</feature>
<reference evidence="3 4" key="1">
    <citation type="submission" date="2019-08" db="EMBL/GenBank/DDBJ databases">
        <title>In-depth cultivation of the pig gut microbiome towards novel bacterial diversity and tailored functional studies.</title>
        <authorList>
            <person name="Wylensek D."/>
            <person name="Hitch T.C.A."/>
            <person name="Clavel T."/>
        </authorList>
    </citation>
    <scope>NUCLEOTIDE SEQUENCE [LARGE SCALE GENOMIC DNA]</scope>
    <source>
        <strain evidence="3 4">CA-Schmier-601-WT-3</strain>
    </source>
</reference>
<feature type="region of interest" description="Disordered" evidence="2">
    <location>
        <begin position="648"/>
        <end position="670"/>
    </location>
</feature>
<accession>A0A844FRS3</accession>
<feature type="coiled-coil region" evidence="1">
    <location>
        <begin position="670"/>
        <end position="711"/>
    </location>
</feature>
<feature type="coiled-coil region" evidence="1">
    <location>
        <begin position="189"/>
        <end position="274"/>
    </location>
</feature>
<comment type="caution">
    <text evidence="3">The sequence shown here is derived from an EMBL/GenBank/DDBJ whole genome shotgun (WGS) entry which is preliminary data.</text>
</comment>